<proteinExistence type="predicted"/>
<dbReference type="AlphaFoldDB" id="A0A3P1T0I7"/>
<protein>
    <submittedName>
        <fullName evidence="3">Uncharacterized protein</fullName>
    </submittedName>
</protein>
<evidence type="ECO:0000313" key="4">
    <source>
        <dbReference type="Proteomes" id="UP000280819"/>
    </source>
</evidence>
<evidence type="ECO:0000256" key="2">
    <source>
        <dbReference type="SAM" id="Phobius"/>
    </source>
</evidence>
<dbReference type="EMBL" id="RQZG01000031">
    <property type="protein sequence ID" value="RRD02874.1"/>
    <property type="molecule type" value="Genomic_DNA"/>
</dbReference>
<comment type="caution">
    <text evidence="3">The sequence shown here is derived from an EMBL/GenBank/DDBJ whole genome shotgun (WGS) entry which is preliminary data.</text>
</comment>
<reference evidence="3 4" key="1">
    <citation type="submission" date="2018-11" db="EMBL/GenBank/DDBJ databases">
        <title>Genomes From Bacteria Associated with the Canine Oral Cavity: a Test Case for Automated Genome-Based Taxonomic Assignment.</title>
        <authorList>
            <person name="Coil D.A."/>
            <person name="Jospin G."/>
            <person name="Darling A.E."/>
            <person name="Wallis C."/>
            <person name="Davis I.J."/>
            <person name="Harris S."/>
            <person name="Eisen J.A."/>
            <person name="Holcombe L.J."/>
            <person name="O'Flynn C."/>
        </authorList>
    </citation>
    <scope>NUCLEOTIDE SEQUENCE [LARGE SCALE GENOMIC DNA]</scope>
    <source>
        <strain evidence="3 4">OH887_COT-365</strain>
    </source>
</reference>
<dbReference type="Proteomes" id="UP000280819">
    <property type="component" value="Unassembled WGS sequence"/>
</dbReference>
<keyword evidence="2" id="KW-0812">Transmembrane</keyword>
<sequence>MKELEQQRIHFTEREWREGIDLWKSYSAHTSVGQILLEFDGREWVFSLAPPGAKYFARREDWIKCTRGYSPSGHLFAGPASITWMRGLLKEQALSIDIEALNKIVEERYYKKRYPKAWDKFIFAASILGFFLILWVAVTTQKTGVAFGVFGYACAIIIAQLARAWRNHRKSKQLGHTKRRSQDGTRRFT</sequence>
<accession>A0A3P1T0I7</accession>
<keyword evidence="2" id="KW-1133">Transmembrane helix</keyword>
<evidence type="ECO:0000256" key="1">
    <source>
        <dbReference type="SAM" id="MobiDB-lite"/>
    </source>
</evidence>
<feature type="transmembrane region" description="Helical" evidence="2">
    <location>
        <begin position="121"/>
        <end position="138"/>
    </location>
</feature>
<feature type="region of interest" description="Disordered" evidence="1">
    <location>
        <begin position="170"/>
        <end position="189"/>
    </location>
</feature>
<gene>
    <name evidence="3" type="ORF">EII34_15560</name>
</gene>
<evidence type="ECO:0000313" key="3">
    <source>
        <dbReference type="EMBL" id="RRD02874.1"/>
    </source>
</evidence>
<name>A0A3P1T0I7_9ACTN</name>
<keyword evidence="2" id="KW-0472">Membrane</keyword>
<feature type="compositionally biased region" description="Basic residues" evidence="1">
    <location>
        <begin position="170"/>
        <end position="179"/>
    </location>
</feature>
<dbReference type="RefSeq" id="WP_124846083.1">
    <property type="nucleotide sequence ID" value="NZ_RQZG01000031.1"/>
</dbReference>
<dbReference type="OrthoDB" id="9829897at2"/>
<feature type="transmembrane region" description="Helical" evidence="2">
    <location>
        <begin position="144"/>
        <end position="162"/>
    </location>
</feature>
<organism evidence="3 4">
    <name type="scientific">Arachnia propionica</name>
    <dbReference type="NCBI Taxonomy" id="1750"/>
    <lineage>
        <taxon>Bacteria</taxon>
        <taxon>Bacillati</taxon>
        <taxon>Actinomycetota</taxon>
        <taxon>Actinomycetes</taxon>
        <taxon>Propionibacteriales</taxon>
        <taxon>Propionibacteriaceae</taxon>
        <taxon>Arachnia</taxon>
    </lineage>
</organism>
<feature type="compositionally biased region" description="Basic and acidic residues" evidence="1">
    <location>
        <begin position="180"/>
        <end position="189"/>
    </location>
</feature>